<dbReference type="EMBL" id="CACSLK010031655">
    <property type="protein sequence ID" value="CAA0839825.1"/>
    <property type="molecule type" value="Genomic_DNA"/>
</dbReference>
<reference evidence="7" key="1">
    <citation type="submission" date="2019-12" db="EMBL/GenBank/DDBJ databases">
        <authorList>
            <person name="Scholes J."/>
        </authorList>
    </citation>
    <scope>NUCLEOTIDE SEQUENCE</scope>
</reference>
<dbReference type="Gene3D" id="1.20.1740.10">
    <property type="entry name" value="Amino acid/polyamine transporter I"/>
    <property type="match status" value="1"/>
</dbReference>
<dbReference type="GO" id="GO:0015189">
    <property type="term" value="F:L-lysine transmembrane transporter activity"/>
    <property type="evidence" value="ECO:0007669"/>
    <property type="project" value="TreeGrafter"/>
</dbReference>
<evidence type="ECO:0000256" key="1">
    <source>
        <dbReference type="ARBA" id="ARBA00004141"/>
    </source>
</evidence>
<evidence type="ECO:0000256" key="5">
    <source>
        <dbReference type="ARBA" id="ARBA00023136"/>
    </source>
</evidence>
<dbReference type="AlphaFoldDB" id="A0A9N7NWK6"/>
<evidence type="ECO:0000256" key="4">
    <source>
        <dbReference type="ARBA" id="ARBA00022989"/>
    </source>
</evidence>
<feature type="domain" description="Amino acid permease/ SLC12A" evidence="6">
    <location>
        <begin position="40"/>
        <end position="102"/>
    </location>
</feature>
<dbReference type="GO" id="GO:0015180">
    <property type="term" value="F:L-alanine transmembrane transporter activity"/>
    <property type="evidence" value="ECO:0007669"/>
    <property type="project" value="TreeGrafter"/>
</dbReference>
<dbReference type="GO" id="GO:0005313">
    <property type="term" value="F:L-glutamate transmembrane transporter activity"/>
    <property type="evidence" value="ECO:0007669"/>
    <property type="project" value="TreeGrafter"/>
</dbReference>
<dbReference type="PANTHER" id="PTHR45649:SF30">
    <property type="entry name" value="AMINO-ACID PERMEASE BAT1"/>
    <property type="match status" value="1"/>
</dbReference>
<accession>A0A9N7NWK6</accession>
<organism evidence="7 8">
    <name type="scientific">Striga hermonthica</name>
    <name type="common">Purple witchweed</name>
    <name type="synonym">Buchnera hermonthica</name>
    <dbReference type="NCBI Taxonomy" id="68872"/>
    <lineage>
        <taxon>Eukaryota</taxon>
        <taxon>Viridiplantae</taxon>
        <taxon>Streptophyta</taxon>
        <taxon>Embryophyta</taxon>
        <taxon>Tracheophyta</taxon>
        <taxon>Spermatophyta</taxon>
        <taxon>Magnoliopsida</taxon>
        <taxon>eudicotyledons</taxon>
        <taxon>Gunneridae</taxon>
        <taxon>Pentapetalae</taxon>
        <taxon>asterids</taxon>
        <taxon>lamiids</taxon>
        <taxon>Lamiales</taxon>
        <taxon>Orobanchaceae</taxon>
        <taxon>Buchnereae</taxon>
        <taxon>Striga</taxon>
    </lineage>
</organism>
<evidence type="ECO:0000256" key="2">
    <source>
        <dbReference type="ARBA" id="ARBA00022448"/>
    </source>
</evidence>
<dbReference type="InterPro" id="IPR004841">
    <property type="entry name" value="AA-permease/SLC12A_dom"/>
</dbReference>
<comment type="subcellular location">
    <subcellularLocation>
        <location evidence="1">Membrane</location>
        <topology evidence="1">Multi-pass membrane protein</topology>
    </subcellularLocation>
</comment>
<dbReference type="PANTHER" id="PTHR45649">
    <property type="entry name" value="AMINO-ACID PERMEASE BAT1"/>
    <property type="match status" value="1"/>
</dbReference>
<evidence type="ECO:0000313" key="7">
    <source>
        <dbReference type="EMBL" id="CAA0839825.1"/>
    </source>
</evidence>
<evidence type="ECO:0000259" key="6">
    <source>
        <dbReference type="Pfam" id="PF00324"/>
    </source>
</evidence>
<keyword evidence="8" id="KW-1185">Reference proteome</keyword>
<protein>
    <submittedName>
        <fullName evidence="7">Amino-acid permease BAT1</fullName>
    </submittedName>
</protein>
<name>A0A9N7NWK6_STRHE</name>
<keyword evidence="5" id="KW-0472">Membrane</keyword>
<comment type="caution">
    <text evidence="7">The sequence shown here is derived from an EMBL/GenBank/DDBJ whole genome shotgun (WGS) entry which is preliminary data.</text>
</comment>
<proteinExistence type="predicted"/>
<keyword evidence="4" id="KW-1133">Transmembrane helix</keyword>
<dbReference type="Proteomes" id="UP001153555">
    <property type="component" value="Unassembled WGS sequence"/>
</dbReference>
<evidence type="ECO:0000256" key="3">
    <source>
        <dbReference type="ARBA" id="ARBA00022692"/>
    </source>
</evidence>
<dbReference type="Pfam" id="PF00324">
    <property type="entry name" value="AA_permease"/>
    <property type="match status" value="1"/>
</dbReference>
<sequence length="105" mass="11418">MVTPITVLGGADEAPYHLLRSSDDSRLNQLGYKQELRRSLSQGLAFGGPVTMIYGWPVVGLMTIVVGLSLSEICSAYPVSGGLYFWSAKLGGNYWGPFTSWLTGW</sequence>
<gene>
    <name evidence="7" type="ORF">SHERM_06296</name>
</gene>
<dbReference type="OrthoDB" id="3257095at2759"/>
<evidence type="ECO:0000313" key="8">
    <source>
        <dbReference type="Proteomes" id="UP001153555"/>
    </source>
</evidence>
<dbReference type="GO" id="GO:0016020">
    <property type="term" value="C:membrane"/>
    <property type="evidence" value="ECO:0007669"/>
    <property type="project" value="UniProtKB-SubCell"/>
</dbReference>
<keyword evidence="3" id="KW-0812">Transmembrane</keyword>
<dbReference type="GO" id="GO:0015185">
    <property type="term" value="F:gamma-aminobutyric acid transmembrane transporter activity"/>
    <property type="evidence" value="ECO:0007669"/>
    <property type="project" value="TreeGrafter"/>
</dbReference>
<keyword evidence="2" id="KW-0813">Transport</keyword>